<dbReference type="Proteomes" id="UP001597525">
    <property type="component" value="Unassembled WGS sequence"/>
</dbReference>
<dbReference type="RefSeq" id="WP_320186534.1">
    <property type="nucleotide sequence ID" value="NZ_CP138332.1"/>
</dbReference>
<dbReference type="Pfam" id="PF07715">
    <property type="entry name" value="Plug"/>
    <property type="match status" value="1"/>
</dbReference>
<comment type="subcellular location">
    <subcellularLocation>
        <location evidence="1 7">Cell outer membrane</location>
        <topology evidence="1 7">Multi-pass membrane protein</topology>
    </subcellularLocation>
</comment>
<evidence type="ECO:0000256" key="1">
    <source>
        <dbReference type="ARBA" id="ARBA00004571"/>
    </source>
</evidence>
<evidence type="ECO:0000313" key="10">
    <source>
        <dbReference type="EMBL" id="MFD2969322.1"/>
    </source>
</evidence>
<dbReference type="SUPFAM" id="SSF56935">
    <property type="entry name" value="Porins"/>
    <property type="match status" value="1"/>
</dbReference>
<evidence type="ECO:0000256" key="4">
    <source>
        <dbReference type="ARBA" id="ARBA00022692"/>
    </source>
</evidence>
<dbReference type="Gene3D" id="2.40.170.20">
    <property type="entry name" value="TonB-dependent receptor, beta-barrel domain"/>
    <property type="match status" value="1"/>
</dbReference>
<feature type="chain" id="PRO_5046755371" evidence="8">
    <location>
        <begin position="24"/>
        <end position="1062"/>
    </location>
</feature>
<dbReference type="InterPro" id="IPR036942">
    <property type="entry name" value="Beta-barrel_TonB_sf"/>
</dbReference>
<dbReference type="Gene3D" id="2.170.130.10">
    <property type="entry name" value="TonB-dependent receptor, plug domain"/>
    <property type="match status" value="1"/>
</dbReference>
<keyword evidence="6 7" id="KW-0998">Cell outer membrane</keyword>
<reference evidence="11" key="1">
    <citation type="journal article" date="2019" name="Int. J. Syst. Evol. Microbiol.">
        <title>The Global Catalogue of Microorganisms (GCM) 10K type strain sequencing project: providing services to taxonomists for standard genome sequencing and annotation.</title>
        <authorList>
            <consortium name="The Broad Institute Genomics Platform"/>
            <consortium name="The Broad Institute Genome Sequencing Center for Infectious Disease"/>
            <person name="Wu L."/>
            <person name="Ma J."/>
        </authorList>
    </citation>
    <scope>NUCLEOTIDE SEQUENCE [LARGE SCALE GENOMIC DNA]</scope>
    <source>
        <strain evidence="11">KCTC 22814</strain>
    </source>
</reference>
<comment type="similarity">
    <text evidence="7">Belongs to the TonB-dependent receptor family.</text>
</comment>
<protein>
    <submittedName>
        <fullName evidence="10">SusC/RagA family TonB-linked outer membrane protein</fullName>
    </submittedName>
</protein>
<feature type="signal peptide" evidence="8">
    <location>
        <begin position="1"/>
        <end position="23"/>
    </location>
</feature>
<dbReference type="InterPro" id="IPR037066">
    <property type="entry name" value="Plug_dom_sf"/>
</dbReference>
<sequence length="1062" mass="118693">MRVNYMMFLLVLSFGAAFSSLRAQETGVTIILLDSISGKPLSGVSISFSEAAKNRLTDIEGVARLIGQPSDTLAISLIGYRAKRLVYEQLSEPYRILLSPLNNMLEDVQVVSTGYSRANSRDNVGAADVIGQNKLDRSVSRDILSRIENNSPGLLFNHGQAAETDRFLVRGRSSISADARPLIVLDNFPYEGDLENINPNDIESVTVLKDASAASIWGARAANGVIVLTSKKGNREKTSVELRSYLSVRDRPDLYKISQISSSDLIDLTKELYERGLFDGASSGSLYGQTNAIPKAAEILIAGDPDSEAQLDALRGNDVRSDISRYLYRTEVLQQYNVNLRGLQGKADYFISAGYDKGQHELVGAGENRLNLRSNIGYTISEKLRIDLTTLYTRNISENGHNRGMEIGAFGKSIFSYQPYDRLIDDAGNPAAIYPALRKGYVDTIGSGRLLDWTYRPLEEIDREQHTTDRQNLLYAVGLNYRILDFLTLDLKYQYENQNSRLSALYTADSYYARHQINQYSQLGADGSIKRIVPLGAIYHNEENRTTAHQGRGQLNLDKRFADHHLSGFAGYEIRHKQARRNRYAPYYGYNPEYSTVVSALDFLTYYPLLQSGSQRRIENSQSLSSGTDNFVSAYGSLNYSYAGRYFVESSMRRDEANLFGVNTNQKGTPLWSIGGAWEISKESFYKSTLLPYLKARLTYGVNGNISRATSAYTTMLMLSGVSHPNLAGQINNPPNVDLRWEQVKMVNFGLEFASKGQHLWGRVDIYNKNSDDLLALIPTDATYGFSSVYANSAEMNTKGIDLQLNGQANIGRVNWQANLNYSHNRNRVTRYLMPRASTGNVYVTAGAISPLVDHPLYSVFSYRWGGLNFQTGQPQGYVEDAISDDYSAIYGSALEDMQFHGSLQPTHFGNLLNSFSYKAVSLSFNISYRFGGFFRNPSLYQSGLIYGLGGHGDYARRWQQPGDELSTHVPAFDYTQNANRDFFYQNAEVHVMKSDVIRLEDINVSYRFALTRRKNSPSMTLIFNAAQLSMLWAAAPGGIDPYFVNSAITRPRFSLGANLSF</sequence>
<dbReference type="InterPro" id="IPR023997">
    <property type="entry name" value="TonB-dep_OMP_SusC/RagA_CS"/>
</dbReference>
<keyword evidence="11" id="KW-1185">Reference proteome</keyword>
<evidence type="ECO:0000256" key="7">
    <source>
        <dbReference type="PROSITE-ProRule" id="PRU01360"/>
    </source>
</evidence>
<dbReference type="PROSITE" id="PS52016">
    <property type="entry name" value="TONB_DEPENDENT_REC_3"/>
    <property type="match status" value="1"/>
</dbReference>
<gene>
    <name evidence="10" type="ORF">ACFS7Y_18145</name>
</gene>
<keyword evidence="2 7" id="KW-0813">Transport</keyword>
<dbReference type="NCBIfam" id="TIGR04056">
    <property type="entry name" value="OMP_RagA_SusC"/>
    <property type="match status" value="1"/>
</dbReference>
<evidence type="ECO:0000256" key="3">
    <source>
        <dbReference type="ARBA" id="ARBA00022452"/>
    </source>
</evidence>
<dbReference type="InterPro" id="IPR023996">
    <property type="entry name" value="TonB-dep_OMP_SusC/RagA"/>
</dbReference>
<keyword evidence="8" id="KW-0732">Signal</keyword>
<dbReference type="EMBL" id="JBHUPB010000012">
    <property type="protein sequence ID" value="MFD2969322.1"/>
    <property type="molecule type" value="Genomic_DNA"/>
</dbReference>
<keyword evidence="5 7" id="KW-0472">Membrane</keyword>
<keyword evidence="3 7" id="KW-1134">Transmembrane beta strand</keyword>
<organism evidence="10 11">
    <name type="scientific">Sphingobacterium bambusae</name>
    <dbReference type="NCBI Taxonomy" id="662858"/>
    <lineage>
        <taxon>Bacteria</taxon>
        <taxon>Pseudomonadati</taxon>
        <taxon>Bacteroidota</taxon>
        <taxon>Sphingobacteriia</taxon>
        <taxon>Sphingobacteriales</taxon>
        <taxon>Sphingobacteriaceae</taxon>
        <taxon>Sphingobacterium</taxon>
    </lineage>
</organism>
<evidence type="ECO:0000259" key="9">
    <source>
        <dbReference type="Pfam" id="PF07715"/>
    </source>
</evidence>
<dbReference type="NCBIfam" id="TIGR04057">
    <property type="entry name" value="SusC_RagA_signa"/>
    <property type="match status" value="1"/>
</dbReference>
<feature type="domain" description="TonB-dependent receptor plug" evidence="9">
    <location>
        <begin position="121"/>
        <end position="225"/>
    </location>
</feature>
<accession>A0ABW6BIM3</accession>
<dbReference type="InterPro" id="IPR039426">
    <property type="entry name" value="TonB-dep_rcpt-like"/>
</dbReference>
<evidence type="ECO:0000256" key="6">
    <source>
        <dbReference type="ARBA" id="ARBA00023237"/>
    </source>
</evidence>
<dbReference type="InterPro" id="IPR012910">
    <property type="entry name" value="Plug_dom"/>
</dbReference>
<comment type="caution">
    <text evidence="10">The sequence shown here is derived from an EMBL/GenBank/DDBJ whole genome shotgun (WGS) entry which is preliminary data.</text>
</comment>
<name>A0ABW6BIM3_9SPHI</name>
<evidence type="ECO:0000256" key="5">
    <source>
        <dbReference type="ARBA" id="ARBA00023136"/>
    </source>
</evidence>
<evidence type="ECO:0000256" key="2">
    <source>
        <dbReference type="ARBA" id="ARBA00022448"/>
    </source>
</evidence>
<proteinExistence type="inferred from homology"/>
<evidence type="ECO:0000313" key="11">
    <source>
        <dbReference type="Proteomes" id="UP001597525"/>
    </source>
</evidence>
<keyword evidence="4 7" id="KW-0812">Transmembrane</keyword>
<evidence type="ECO:0000256" key="8">
    <source>
        <dbReference type="SAM" id="SignalP"/>
    </source>
</evidence>